<name>A0A7Y8VSC4_9FIRM</name>
<dbReference type="InterPro" id="IPR052366">
    <property type="entry name" value="GTP_Pyrophosphokinase"/>
</dbReference>
<dbReference type="SUPFAM" id="SSF81301">
    <property type="entry name" value="Nucleotidyltransferase"/>
    <property type="match status" value="1"/>
</dbReference>
<dbReference type="UniPathway" id="UPA00908">
    <property type="reaction ID" value="UER00884"/>
</dbReference>
<dbReference type="EMBL" id="JABXYR010000002">
    <property type="protein sequence ID" value="NWO23723.1"/>
    <property type="molecule type" value="Genomic_DNA"/>
</dbReference>
<dbReference type="Gene3D" id="1.10.287.860">
    <property type="entry name" value="Nucleotidyltransferase"/>
    <property type="match status" value="1"/>
</dbReference>
<comment type="pathway">
    <text evidence="1">Purine metabolism; ppGpp biosynthesis; ppGpp from GTP: step 1/2.</text>
</comment>
<dbReference type="CDD" id="cd05399">
    <property type="entry name" value="NT_Rel-Spo_like"/>
    <property type="match status" value="1"/>
</dbReference>
<evidence type="ECO:0000313" key="4">
    <source>
        <dbReference type="Proteomes" id="UP000526307"/>
    </source>
</evidence>
<keyword evidence="3" id="KW-0808">Transferase</keyword>
<evidence type="ECO:0000256" key="1">
    <source>
        <dbReference type="ARBA" id="ARBA00004976"/>
    </source>
</evidence>
<dbReference type="InterPro" id="IPR043519">
    <property type="entry name" value="NT_sf"/>
</dbReference>
<organism evidence="3 4">
    <name type="scientific">Mogibacterium timidum</name>
    <dbReference type="NCBI Taxonomy" id="35519"/>
    <lineage>
        <taxon>Bacteria</taxon>
        <taxon>Bacillati</taxon>
        <taxon>Bacillota</taxon>
        <taxon>Clostridia</taxon>
        <taxon>Peptostreptococcales</taxon>
        <taxon>Anaerovoracaceae</taxon>
        <taxon>Mogibacterium</taxon>
    </lineage>
</organism>
<comment type="caution">
    <text evidence="3">The sequence shown here is derived from an EMBL/GenBank/DDBJ whole genome shotgun (WGS) entry which is preliminary data.</text>
</comment>
<evidence type="ECO:0000313" key="3">
    <source>
        <dbReference type="EMBL" id="NWO23723.1"/>
    </source>
</evidence>
<dbReference type="GO" id="GO:0015970">
    <property type="term" value="P:guanosine tetraphosphate biosynthetic process"/>
    <property type="evidence" value="ECO:0007669"/>
    <property type="project" value="UniProtKB-UniPathway"/>
</dbReference>
<keyword evidence="4" id="KW-1185">Reference proteome</keyword>
<accession>A0A7Y8VSC4</accession>
<dbReference type="PANTHER" id="PTHR47837:SF2">
    <property type="entry name" value="GTP PYROPHOSPHOKINASE YWAC"/>
    <property type="match status" value="1"/>
</dbReference>
<dbReference type="Proteomes" id="UP000526307">
    <property type="component" value="Unassembled WGS sequence"/>
</dbReference>
<gene>
    <name evidence="3" type="ORF">HW270_06560</name>
</gene>
<dbReference type="AlphaFoldDB" id="A0A7Y8VSC4"/>
<sequence>MNITNEIISPERLSENKLELVRDEEAFFKEIADIRLEYEAAIKEISTKLEILDDDFKQHDDHGPIHHIQYRLKSVNSMFDKAVRYGIEDPLNNLEEIRSRIYDIAGVRVVCNYRDDIYVLSNLLLKQEDIKLIRIKDYSSNPKESGYRSLHVVISVPVFLVNEKVSIPVEIQFRSIAMDTWASLEHELKYKNEGELSENVQTKLKVCAEILADVDNRMENIRHEVFFTE</sequence>
<dbReference type="SMART" id="SM00954">
    <property type="entry name" value="RelA_SpoT"/>
    <property type="match status" value="1"/>
</dbReference>
<evidence type="ECO:0000259" key="2">
    <source>
        <dbReference type="SMART" id="SM00954"/>
    </source>
</evidence>
<dbReference type="GO" id="GO:0016301">
    <property type="term" value="F:kinase activity"/>
    <property type="evidence" value="ECO:0007669"/>
    <property type="project" value="UniProtKB-KW"/>
</dbReference>
<dbReference type="RefSeq" id="WP_009644068.1">
    <property type="nucleotide sequence ID" value="NZ_CAUTAN010000003.1"/>
</dbReference>
<dbReference type="InterPro" id="IPR007685">
    <property type="entry name" value="RelA_SpoT"/>
</dbReference>
<protein>
    <submittedName>
        <fullName evidence="3">GTP pyrophosphokinase family protein</fullName>
    </submittedName>
</protein>
<dbReference type="Gene3D" id="3.30.460.10">
    <property type="entry name" value="Beta Polymerase, domain 2"/>
    <property type="match status" value="1"/>
</dbReference>
<keyword evidence="3" id="KW-0418">Kinase</keyword>
<dbReference type="PANTHER" id="PTHR47837">
    <property type="entry name" value="GTP PYROPHOSPHOKINASE YJBM"/>
    <property type="match status" value="1"/>
</dbReference>
<dbReference type="Pfam" id="PF04607">
    <property type="entry name" value="RelA_SpoT"/>
    <property type="match status" value="1"/>
</dbReference>
<proteinExistence type="predicted"/>
<feature type="domain" description="RelA/SpoT" evidence="2">
    <location>
        <begin position="70"/>
        <end position="196"/>
    </location>
</feature>
<reference evidence="3 4" key="1">
    <citation type="submission" date="2020-06" db="EMBL/GenBank/DDBJ databases">
        <title>Mogibacterium timidum strain W9173 genomic sequence.</title>
        <authorList>
            <person name="Wade W.G."/>
            <person name="Johnston C.D."/>
            <person name="Chen T."/>
            <person name="Dewhirst F.E."/>
        </authorList>
    </citation>
    <scope>NUCLEOTIDE SEQUENCE [LARGE SCALE GENOMIC DNA]</scope>
    <source>
        <strain evidence="3 4">W9173</strain>
    </source>
</reference>